<evidence type="ECO:0000256" key="1">
    <source>
        <dbReference type="SAM" id="Phobius"/>
    </source>
</evidence>
<evidence type="ECO:0000313" key="2">
    <source>
        <dbReference type="EMBL" id="BCM88031.1"/>
    </source>
</evidence>
<organism evidence="2 3">
    <name type="scientific">Methylobacterium indicum</name>
    <dbReference type="NCBI Taxonomy" id="1775910"/>
    <lineage>
        <taxon>Bacteria</taxon>
        <taxon>Pseudomonadati</taxon>
        <taxon>Pseudomonadota</taxon>
        <taxon>Alphaproteobacteria</taxon>
        <taxon>Hyphomicrobiales</taxon>
        <taxon>Methylobacteriaceae</taxon>
        <taxon>Methylobacterium</taxon>
    </lineage>
</organism>
<feature type="transmembrane region" description="Helical" evidence="1">
    <location>
        <begin position="20"/>
        <end position="38"/>
    </location>
</feature>
<name>A0A8H8X0M1_9HYPH</name>
<dbReference type="RefSeq" id="WP_280529480.1">
    <property type="nucleotide sequence ID" value="NZ_AP024148.1"/>
</dbReference>
<geneLocation type="plasmid" evidence="2 3">
    <name>pVL1_3</name>
</geneLocation>
<accession>A0A8H8X0M1</accession>
<protein>
    <submittedName>
        <fullName evidence="2">Uncharacterized protein</fullName>
    </submittedName>
</protein>
<proteinExistence type="predicted"/>
<keyword evidence="1" id="KW-0812">Transmembrane</keyword>
<keyword evidence="2" id="KW-0614">Plasmid</keyword>
<sequence length="42" mass="4685">MKIKEANAKLEAQVRIQTWLIGAIGLMPAILGLTHFYLKFVG</sequence>
<dbReference type="EMBL" id="AP024148">
    <property type="protein sequence ID" value="BCM88031.1"/>
    <property type="molecule type" value="Genomic_DNA"/>
</dbReference>
<reference evidence="2" key="1">
    <citation type="submission" date="2020-11" db="EMBL/GenBank/DDBJ databases">
        <title>Complete genome sequence of a novel pathogenic Methylobacterium strain isolated from rice in Vietnam.</title>
        <authorList>
            <person name="Lai K."/>
            <person name="Okazaki S."/>
            <person name="Higashi K."/>
            <person name="Mori H."/>
            <person name="Toyoda A."/>
            <person name="Kurokawa K."/>
        </authorList>
    </citation>
    <scope>NUCLEOTIDE SEQUENCE</scope>
    <source>
        <strain evidence="2">VL1</strain>
        <plasmid evidence="2">pVL1_3</plasmid>
    </source>
</reference>
<keyword evidence="1" id="KW-0472">Membrane</keyword>
<evidence type="ECO:0000313" key="3">
    <source>
        <dbReference type="Proteomes" id="UP000663508"/>
    </source>
</evidence>
<keyword evidence="1" id="KW-1133">Transmembrane helix</keyword>
<dbReference type="AlphaFoldDB" id="A0A8H8X0M1"/>
<gene>
    <name evidence="2" type="ORF">mvi_64920</name>
</gene>
<dbReference type="Proteomes" id="UP000663508">
    <property type="component" value="Plasmid pVL1_3"/>
</dbReference>
<dbReference type="KEGG" id="mind:mvi_64920"/>